<keyword evidence="4" id="KW-0802">TPR repeat</keyword>
<evidence type="ECO:0000313" key="8">
    <source>
        <dbReference type="Proteomes" id="UP000198505"/>
    </source>
</evidence>
<accession>A0A1H9WA91</accession>
<name>A0A1H9WA91_9GAMM</name>
<dbReference type="EMBL" id="FOGS01000013">
    <property type="protein sequence ID" value="SES30820.1"/>
    <property type="molecule type" value="Genomic_DNA"/>
</dbReference>
<evidence type="ECO:0000256" key="4">
    <source>
        <dbReference type="ARBA" id="ARBA00022803"/>
    </source>
</evidence>
<dbReference type="PANTHER" id="PTHR47870:SF4">
    <property type="entry name" value="CYTOCHROME C-TYPE BIOGENESIS PROTEIN CYCH"/>
    <property type="match status" value="1"/>
</dbReference>
<keyword evidence="8" id="KW-1185">Reference proteome</keyword>
<dbReference type="Pfam" id="PF23914">
    <property type="entry name" value="TPR_CcmH_CycH"/>
    <property type="match status" value="1"/>
</dbReference>
<dbReference type="Pfam" id="PF23892">
    <property type="entry name" value="Ig_CycH"/>
    <property type="match status" value="1"/>
</dbReference>
<evidence type="ECO:0000259" key="6">
    <source>
        <dbReference type="Pfam" id="PF23914"/>
    </source>
</evidence>
<sequence>MTLLWIALACALLPALWLLVLPLRTARRWRDKQLAFEQHDAAAEQNVAIFRRRLAALENAHADGKVDVAQLAEERLELERSLLDDTATLQRRPLKPYASGRWVVPLVMLALGAGSLAWYQQKGAADDLVLWTIGQEVREHPEGSREMYIERLEAQALQQPSNPNLWSTLFPLYRQTGQADDAVAALERLIALEGRQPSLLAQLAQLRFFMAGRELTDEVKGLVDDVLAEDPRQPTALGILGIHAFDAGDYAQAIDRWRRAVANVENPDIAASLREGIQVAQSRLGEEGRQVAQADGPGVRVRVSLDPVLASQVDGDDKVFIVARDVDGEQPPLAVAQGLVSELPMTVVLDDRAAMTADAQISRAREVRLMVRVSPSGQASPQAGDLWGSVERVDVGPINAREATRVTIDRVFE</sequence>
<dbReference type="GO" id="GO:0030313">
    <property type="term" value="C:cell envelope"/>
    <property type="evidence" value="ECO:0007669"/>
    <property type="project" value="UniProtKB-SubCell"/>
</dbReference>
<protein>
    <submittedName>
        <fullName evidence="7">Cytochrome c-type biogenesis protein CcmH</fullName>
    </submittedName>
</protein>
<dbReference type="InterPro" id="IPR011990">
    <property type="entry name" value="TPR-like_helical_dom_sf"/>
</dbReference>
<keyword evidence="2" id="KW-0677">Repeat</keyword>
<dbReference type="PANTHER" id="PTHR47870">
    <property type="entry name" value="CYTOCHROME C-TYPE BIOGENESIS PROTEIN CCMH"/>
    <property type="match status" value="1"/>
</dbReference>
<keyword evidence="3" id="KW-0201">Cytochrome c-type biogenesis</keyword>
<dbReference type="Gene3D" id="1.25.40.10">
    <property type="entry name" value="Tetratricopeptide repeat domain"/>
    <property type="match status" value="1"/>
</dbReference>
<evidence type="ECO:0000256" key="2">
    <source>
        <dbReference type="ARBA" id="ARBA00022737"/>
    </source>
</evidence>
<evidence type="ECO:0000313" key="7">
    <source>
        <dbReference type="EMBL" id="SES30820.1"/>
    </source>
</evidence>
<dbReference type="InterPro" id="IPR056412">
    <property type="entry name" value="Ig_CycH"/>
</dbReference>
<evidence type="ECO:0000259" key="5">
    <source>
        <dbReference type="Pfam" id="PF23892"/>
    </source>
</evidence>
<dbReference type="GO" id="GO:0017004">
    <property type="term" value="P:cytochrome complex assembly"/>
    <property type="evidence" value="ECO:0007669"/>
    <property type="project" value="UniProtKB-KW"/>
</dbReference>
<dbReference type="RefSeq" id="WP_092829705.1">
    <property type="nucleotide sequence ID" value="NZ_FOGS01000013.1"/>
</dbReference>
<dbReference type="GO" id="GO:0005886">
    <property type="term" value="C:plasma membrane"/>
    <property type="evidence" value="ECO:0007669"/>
    <property type="project" value="TreeGrafter"/>
</dbReference>
<reference evidence="8" key="1">
    <citation type="submission" date="2016-10" db="EMBL/GenBank/DDBJ databases">
        <authorList>
            <person name="Varghese N."/>
            <person name="Submissions S."/>
        </authorList>
    </citation>
    <scope>NUCLEOTIDE SEQUENCE [LARGE SCALE GENOMIC DNA]</scope>
    <source>
        <strain evidence="8">CGMCC 1.6495</strain>
    </source>
</reference>
<dbReference type="InterPro" id="IPR017560">
    <property type="entry name" value="Cyt_c_biogenesis_CcmI"/>
</dbReference>
<comment type="subcellular location">
    <subcellularLocation>
        <location evidence="1">Cell envelope</location>
    </subcellularLocation>
</comment>
<dbReference type="STRING" id="416874.SAMN04487958_11377"/>
<feature type="domain" description="Cytochrome c-type biogenesis protein H Ig-like" evidence="5">
    <location>
        <begin position="299"/>
        <end position="409"/>
    </location>
</feature>
<dbReference type="InterPro" id="IPR051263">
    <property type="entry name" value="C-type_cytochrome_biogenesis"/>
</dbReference>
<gene>
    <name evidence="7" type="ORF">SAMN04487958_11377</name>
</gene>
<dbReference type="Proteomes" id="UP000198505">
    <property type="component" value="Unassembled WGS sequence"/>
</dbReference>
<dbReference type="SUPFAM" id="SSF48452">
    <property type="entry name" value="TPR-like"/>
    <property type="match status" value="1"/>
</dbReference>
<organism evidence="7 8">
    <name type="scientific">Vreelandella subterranea</name>
    <dbReference type="NCBI Taxonomy" id="416874"/>
    <lineage>
        <taxon>Bacteria</taxon>
        <taxon>Pseudomonadati</taxon>
        <taxon>Pseudomonadota</taxon>
        <taxon>Gammaproteobacteria</taxon>
        <taxon>Oceanospirillales</taxon>
        <taxon>Halomonadaceae</taxon>
        <taxon>Vreelandella</taxon>
    </lineage>
</organism>
<dbReference type="AlphaFoldDB" id="A0A1H9WA91"/>
<dbReference type="NCBIfam" id="TIGR03142">
    <property type="entry name" value="cytochro_ccmI"/>
    <property type="match status" value="1"/>
</dbReference>
<dbReference type="InterPro" id="IPR056413">
    <property type="entry name" value="TPR_CcmH_CycH"/>
</dbReference>
<proteinExistence type="predicted"/>
<evidence type="ECO:0000256" key="1">
    <source>
        <dbReference type="ARBA" id="ARBA00004196"/>
    </source>
</evidence>
<evidence type="ECO:0000256" key="3">
    <source>
        <dbReference type="ARBA" id="ARBA00022748"/>
    </source>
</evidence>
<feature type="domain" description="Cytochrome c-type biogenesis protein H TPR" evidence="6">
    <location>
        <begin position="158"/>
        <end position="265"/>
    </location>
</feature>